<keyword evidence="3" id="KW-1185">Reference proteome</keyword>
<reference evidence="2" key="1">
    <citation type="submission" date="2021-03" db="EMBL/GenBank/DDBJ databases">
        <title>Draft genome sequence of rust myrtle Austropuccinia psidii MF-1, a brazilian biotype.</title>
        <authorList>
            <person name="Quecine M.C."/>
            <person name="Pachon D.M.R."/>
            <person name="Bonatelli M.L."/>
            <person name="Correr F.H."/>
            <person name="Franceschini L.M."/>
            <person name="Leite T.F."/>
            <person name="Margarido G.R.A."/>
            <person name="Almeida C.A."/>
            <person name="Ferrarezi J.A."/>
            <person name="Labate C.A."/>
        </authorList>
    </citation>
    <scope>NUCLEOTIDE SEQUENCE</scope>
    <source>
        <strain evidence="2">MF-1</strain>
    </source>
</reference>
<proteinExistence type="predicted"/>
<comment type="caution">
    <text evidence="2">The sequence shown here is derived from an EMBL/GenBank/DDBJ whole genome shotgun (WGS) entry which is preliminary data.</text>
</comment>
<evidence type="ECO:0000313" key="3">
    <source>
        <dbReference type="Proteomes" id="UP000765509"/>
    </source>
</evidence>
<dbReference type="Proteomes" id="UP000765509">
    <property type="component" value="Unassembled WGS sequence"/>
</dbReference>
<accession>A0A9Q3C8R3</accession>
<dbReference type="AlphaFoldDB" id="A0A9Q3C8R3"/>
<dbReference type="EMBL" id="AVOT02005293">
    <property type="protein sequence ID" value="MBW0478715.1"/>
    <property type="molecule type" value="Genomic_DNA"/>
</dbReference>
<sequence length="126" mass="15199">MFQHRIYQGFLLNVTIAWKKVIQLEDIRDQWMIKKGTAIRKGFNYLYSNYERFPAKYLVSKFQKEQEEIKRKVEEKNKEEEKGKKKNSAYFMLMDNLVDWEPPFVTTGLEEPLRYAYGLSETKQSI</sequence>
<gene>
    <name evidence="2" type="ORF">O181_018430</name>
</gene>
<organism evidence="2 3">
    <name type="scientific">Austropuccinia psidii MF-1</name>
    <dbReference type="NCBI Taxonomy" id="1389203"/>
    <lineage>
        <taxon>Eukaryota</taxon>
        <taxon>Fungi</taxon>
        <taxon>Dikarya</taxon>
        <taxon>Basidiomycota</taxon>
        <taxon>Pucciniomycotina</taxon>
        <taxon>Pucciniomycetes</taxon>
        <taxon>Pucciniales</taxon>
        <taxon>Sphaerophragmiaceae</taxon>
        <taxon>Austropuccinia</taxon>
    </lineage>
</organism>
<evidence type="ECO:0000313" key="2">
    <source>
        <dbReference type="EMBL" id="MBW0478715.1"/>
    </source>
</evidence>
<protein>
    <submittedName>
        <fullName evidence="2">Uncharacterized protein</fullName>
    </submittedName>
</protein>
<feature type="coiled-coil region" evidence="1">
    <location>
        <begin position="59"/>
        <end position="86"/>
    </location>
</feature>
<name>A0A9Q3C8R3_9BASI</name>
<keyword evidence="1" id="KW-0175">Coiled coil</keyword>
<evidence type="ECO:0000256" key="1">
    <source>
        <dbReference type="SAM" id="Coils"/>
    </source>
</evidence>